<feature type="transmembrane region" description="Helical" evidence="1">
    <location>
        <begin position="126"/>
        <end position="144"/>
    </location>
</feature>
<dbReference type="GeneID" id="78123941"/>
<evidence type="ECO:0000313" key="3">
    <source>
        <dbReference type="Proteomes" id="UP000199026"/>
    </source>
</evidence>
<name>A0A1H3IP47_9RHOB</name>
<dbReference type="RefSeq" id="WP_089888545.1">
    <property type="nucleotide sequence ID" value="NZ_FNPR01000001.1"/>
</dbReference>
<dbReference type="AlphaFoldDB" id="A0A1H3IP47"/>
<reference evidence="2 3" key="1">
    <citation type="submission" date="2016-10" db="EMBL/GenBank/DDBJ databases">
        <authorList>
            <person name="de Groot N.N."/>
        </authorList>
    </citation>
    <scope>NUCLEOTIDE SEQUENCE [LARGE SCALE GENOMIC DNA]</scope>
    <source>
        <strain evidence="2 3">DSM 24677</strain>
    </source>
</reference>
<keyword evidence="3" id="KW-1185">Reference proteome</keyword>
<keyword evidence="1" id="KW-0812">Transmembrane</keyword>
<proteinExistence type="predicted"/>
<feature type="transmembrane region" description="Helical" evidence="1">
    <location>
        <begin position="43"/>
        <end position="61"/>
    </location>
</feature>
<keyword evidence="1" id="KW-0472">Membrane</keyword>
<dbReference type="EMBL" id="FNPR01000001">
    <property type="protein sequence ID" value="SDY28848.1"/>
    <property type="molecule type" value="Genomic_DNA"/>
</dbReference>
<dbReference type="OrthoDB" id="7869508at2"/>
<organism evidence="2 3">
    <name type="scientific">Lentibacter algarum</name>
    <dbReference type="NCBI Taxonomy" id="576131"/>
    <lineage>
        <taxon>Bacteria</taxon>
        <taxon>Pseudomonadati</taxon>
        <taxon>Pseudomonadota</taxon>
        <taxon>Alphaproteobacteria</taxon>
        <taxon>Rhodobacterales</taxon>
        <taxon>Roseobacteraceae</taxon>
        <taxon>Lentibacter</taxon>
    </lineage>
</organism>
<accession>A0A1H3IP47</accession>
<gene>
    <name evidence="2" type="ORF">SAMN05444486_1011159</name>
</gene>
<protein>
    <recommendedName>
        <fullName evidence="4">Tellurium resistance protein</fullName>
    </recommendedName>
</protein>
<keyword evidence="1" id="KW-1133">Transmembrane helix</keyword>
<dbReference type="InterPro" id="IPR047784">
    <property type="entry name" value="TrgA"/>
</dbReference>
<evidence type="ECO:0000313" key="2">
    <source>
        <dbReference type="EMBL" id="SDY28848.1"/>
    </source>
</evidence>
<evidence type="ECO:0008006" key="4">
    <source>
        <dbReference type="Google" id="ProtNLM"/>
    </source>
</evidence>
<sequence>MPTAARLLSAVCLAIIAYVVSEMVMVGMLAQEPDLNFGRFREINVFIAASVGWTMLGARVGNPYSVSLGLGLMAIAAAVFWCLFAHAFWEMLQMSMDRKFDGPMEALIGAVQLAIEYSAELLRVNVVITLVVGGLFGGLFAEFISRRWR</sequence>
<feature type="transmembrane region" description="Helical" evidence="1">
    <location>
        <begin position="7"/>
        <end position="31"/>
    </location>
</feature>
<feature type="transmembrane region" description="Helical" evidence="1">
    <location>
        <begin position="68"/>
        <end position="89"/>
    </location>
</feature>
<dbReference type="STRING" id="576131.SAMN05444486_1011159"/>
<dbReference type="Proteomes" id="UP000199026">
    <property type="component" value="Unassembled WGS sequence"/>
</dbReference>
<evidence type="ECO:0000256" key="1">
    <source>
        <dbReference type="SAM" id="Phobius"/>
    </source>
</evidence>
<dbReference type="NCBIfam" id="NF033773">
    <property type="entry name" value="tellur_TrgA"/>
    <property type="match status" value="1"/>
</dbReference>